<evidence type="ECO:0000313" key="3">
    <source>
        <dbReference type="Proteomes" id="UP000606494"/>
    </source>
</evidence>
<sequence>MRSIVMKIDTLKKNYLATGIALASIVVIACNGDSEPSSTDTTDSLSQPVEDNGVPLNSLERSRDTDIADQQIENNSGVPLDNLNRDRSKDTTSQPNLD</sequence>
<dbReference type="EMBL" id="JACNYK010000003">
    <property type="protein sequence ID" value="MBD1426542.1"/>
    <property type="molecule type" value="Genomic_DNA"/>
</dbReference>
<accession>A0ABR7Y5F4</accession>
<name>A0ABR7Y5F4_9SPHI</name>
<feature type="compositionally biased region" description="Low complexity" evidence="1">
    <location>
        <begin position="33"/>
        <end position="46"/>
    </location>
</feature>
<dbReference type="PROSITE" id="PS51257">
    <property type="entry name" value="PROKAR_LIPOPROTEIN"/>
    <property type="match status" value="1"/>
</dbReference>
<keyword evidence="3" id="KW-1185">Reference proteome</keyword>
<organism evidence="2 3">
    <name type="scientific">Sphingobacterium arenae</name>
    <dbReference type="NCBI Taxonomy" id="1280598"/>
    <lineage>
        <taxon>Bacteria</taxon>
        <taxon>Pseudomonadati</taxon>
        <taxon>Bacteroidota</taxon>
        <taxon>Sphingobacteriia</taxon>
        <taxon>Sphingobacteriales</taxon>
        <taxon>Sphingobacteriaceae</taxon>
        <taxon>Sphingobacterium</taxon>
    </lineage>
</organism>
<gene>
    <name evidence="2" type="ORF">H8B17_13190</name>
</gene>
<reference evidence="2 3" key="1">
    <citation type="submission" date="2020-08" db="EMBL/GenBank/DDBJ databases">
        <title>Sphingobacterium sp. DN00404 isolated from aquaculture water.</title>
        <authorList>
            <person name="Zhang M."/>
        </authorList>
    </citation>
    <scope>NUCLEOTIDE SEQUENCE [LARGE SCALE GENOMIC DNA]</scope>
    <source>
        <strain evidence="2 3">KCTC 32294</strain>
    </source>
</reference>
<proteinExistence type="predicted"/>
<evidence type="ECO:0000256" key="1">
    <source>
        <dbReference type="SAM" id="MobiDB-lite"/>
    </source>
</evidence>
<comment type="caution">
    <text evidence="2">The sequence shown here is derived from an EMBL/GenBank/DDBJ whole genome shotgun (WGS) entry which is preliminary data.</text>
</comment>
<feature type="region of interest" description="Disordered" evidence="1">
    <location>
        <begin position="32"/>
        <end position="98"/>
    </location>
</feature>
<protein>
    <submittedName>
        <fullName evidence="2">Uncharacterized protein</fullName>
    </submittedName>
</protein>
<evidence type="ECO:0000313" key="2">
    <source>
        <dbReference type="EMBL" id="MBD1426542.1"/>
    </source>
</evidence>
<dbReference type="RefSeq" id="WP_190309689.1">
    <property type="nucleotide sequence ID" value="NZ_JACNYK010000003.1"/>
</dbReference>
<dbReference type="Proteomes" id="UP000606494">
    <property type="component" value="Unassembled WGS sequence"/>
</dbReference>